<name>A0A7X2NN97_9CLOT</name>
<reference evidence="1 2" key="1">
    <citation type="submission" date="2019-08" db="EMBL/GenBank/DDBJ databases">
        <title>In-depth cultivation of the pig gut microbiome towards novel bacterial diversity and tailored functional studies.</title>
        <authorList>
            <person name="Wylensek D."/>
            <person name="Hitch T.C.A."/>
            <person name="Clavel T."/>
        </authorList>
    </citation>
    <scope>NUCLEOTIDE SEQUENCE [LARGE SCALE GENOMIC DNA]</scope>
    <source>
        <strain evidence="1 2">WCA-389-WT-23D1</strain>
    </source>
</reference>
<dbReference type="Proteomes" id="UP000429958">
    <property type="component" value="Unassembled WGS sequence"/>
</dbReference>
<protein>
    <submittedName>
        <fullName evidence="1">Uncharacterized protein</fullName>
    </submittedName>
</protein>
<evidence type="ECO:0000313" key="2">
    <source>
        <dbReference type="Proteomes" id="UP000429958"/>
    </source>
</evidence>
<gene>
    <name evidence="1" type="ORF">FYJ39_16045</name>
</gene>
<organism evidence="1 2">
    <name type="scientific">Clostridium porci</name>
    <dbReference type="NCBI Taxonomy" id="2605778"/>
    <lineage>
        <taxon>Bacteria</taxon>
        <taxon>Bacillati</taxon>
        <taxon>Bacillota</taxon>
        <taxon>Clostridia</taxon>
        <taxon>Eubacteriales</taxon>
        <taxon>Clostridiaceae</taxon>
        <taxon>Clostridium</taxon>
    </lineage>
</organism>
<dbReference type="RefSeq" id="WP_154473471.1">
    <property type="nucleotide sequence ID" value="NZ_VUMD01000017.1"/>
</dbReference>
<accession>A0A7X2NN97</accession>
<comment type="caution">
    <text evidence="1">The sequence shown here is derived from an EMBL/GenBank/DDBJ whole genome shotgun (WGS) entry which is preliminary data.</text>
</comment>
<dbReference type="EMBL" id="VUMD01000017">
    <property type="protein sequence ID" value="MSS38026.1"/>
    <property type="molecule type" value="Genomic_DNA"/>
</dbReference>
<dbReference type="AlphaFoldDB" id="A0A7X2NN97"/>
<evidence type="ECO:0000313" key="1">
    <source>
        <dbReference type="EMBL" id="MSS38026.1"/>
    </source>
</evidence>
<proteinExistence type="predicted"/>
<keyword evidence="2" id="KW-1185">Reference proteome</keyword>
<sequence length="129" mass="15120">MSKWILTDDDCLQIRRRLEDMAERLGNVYELYQIQELPMDQGQVFKVAHEIVFCSEINLEDVLDCYGYENLEQVKTEYGDDWEAILAECQFELNAGCLENLITQEFLTYDEAKQLICRVSGYEGEKTLE</sequence>